<dbReference type="GO" id="GO:0061617">
    <property type="term" value="C:MICOS complex"/>
    <property type="evidence" value="ECO:0007669"/>
    <property type="project" value="UniProtKB-UniRule"/>
</dbReference>
<dbReference type="EMBL" id="HE650823">
    <property type="protein sequence ID" value="CCF57423.1"/>
    <property type="molecule type" value="Genomic_DNA"/>
</dbReference>
<dbReference type="AlphaFoldDB" id="H2ASS3"/>
<comment type="similarity">
    <text evidence="3 12">Belongs to the MICOS complex subunit Mic12 family.</text>
</comment>
<organism evidence="13 14">
    <name type="scientific">Kazachstania africana (strain ATCC 22294 / BCRC 22015 / CBS 2517 / CECT 1963 / NBRC 1671 / NRRL Y-8276)</name>
    <name type="common">Yeast</name>
    <name type="synonym">Kluyveromyces africanus</name>
    <dbReference type="NCBI Taxonomy" id="1071382"/>
    <lineage>
        <taxon>Eukaryota</taxon>
        <taxon>Fungi</taxon>
        <taxon>Dikarya</taxon>
        <taxon>Ascomycota</taxon>
        <taxon>Saccharomycotina</taxon>
        <taxon>Saccharomycetes</taxon>
        <taxon>Saccharomycetales</taxon>
        <taxon>Saccharomycetaceae</taxon>
        <taxon>Kazachstania</taxon>
    </lineage>
</organism>
<reference evidence="13 14" key="1">
    <citation type="journal article" date="2011" name="Proc. Natl. Acad. Sci. U.S.A.">
        <title>Evolutionary erosion of yeast sex chromosomes by mating-type switching accidents.</title>
        <authorList>
            <person name="Gordon J.L."/>
            <person name="Armisen D."/>
            <person name="Proux-Wera E."/>
            <person name="Oheigeartaigh S.S."/>
            <person name="Byrne K.P."/>
            <person name="Wolfe K.H."/>
        </authorList>
    </citation>
    <scope>NUCLEOTIDE SEQUENCE [LARGE SCALE GENOMIC DNA]</scope>
    <source>
        <strain evidence="14">ATCC 22294 / BCRC 22015 / CBS 2517 / CECT 1963 / NBRC 1671 / NRRL Y-8276</strain>
    </source>
</reference>
<keyword evidence="7 12" id="KW-1133">Transmembrane helix</keyword>
<dbReference type="KEGG" id="kaf:KAFR_0C04330"/>
<dbReference type="Proteomes" id="UP000005220">
    <property type="component" value="Chromosome 3"/>
</dbReference>
<keyword evidence="9 12" id="KW-0472">Membrane</keyword>
<dbReference type="Pfam" id="PF17050">
    <property type="entry name" value="AIM5"/>
    <property type="match status" value="1"/>
</dbReference>
<protein>
    <recommendedName>
        <fullName evidence="4 12">MICOS complex subunit MIC12</fullName>
    </recommendedName>
    <alternativeName>
        <fullName evidence="11 12">Altered inheritance of mitochondria protein 5, mitochondrial</fullName>
    </alternativeName>
    <alternativeName>
        <fullName evidence="10 12">Found in mitochondrial proteome protein 51</fullName>
    </alternativeName>
</protein>
<evidence type="ECO:0000256" key="2">
    <source>
        <dbReference type="ARBA" id="ARBA00004434"/>
    </source>
</evidence>
<evidence type="ECO:0000256" key="9">
    <source>
        <dbReference type="ARBA" id="ARBA00023136"/>
    </source>
</evidence>
<evidence type="ECO:0000256" key="5">
    <source>
        <dbReference type="ARBA" id="ARBA00022692"/>
    </source>
</evidence>
<evidence type="ECO:0000256" key="4">
    <source>
        <dbReference type="ARBA" id="ARBA00018170"/>
    </source>
</evidence>
<evidence type="ECO:0000256" key="7">
    <source>
        <dbReference type="ARBA" id="ARBA00022989"/>
    </source>
</evidence>
<keyword evidence="8 12" id="KW-0496">Mitochondrion</keyword>
<evidence type="ECO:0000256" key="1">
    <source>
        <dbReference type="ARBA" id="ARBA00002689"/>
    </source>
</evidence>
<evidence type="ECO:0000256" key="3">
    <source>
        <dbReference type="ARBA" id="ARBA00009188"/>
    </source>
</evidence>
<dbReference type="GeneID" id="13885342"/>
<evidence type="ECO:0000256" key="8">
    <source>
        <dbReference type="ARBA" id="ARBA00023128"/>
    </source>
</evidence>
<dbReference type="GO" id="GO:0042407">
    <property type="term" value="P:cristae formation"/>
    <property type="evidence" value="ECO:0007669"/>
    <property type="project" value="InterPro"/>
</dbReference>
<sequence length="103" mass="12336">MPRFIKITSLSLIMAAVGASYYYYFVNNDGYYYQKSLWKQIDDKVTDILQQKDSTNSVFEENRKRLRDKTAQELVARPMSETAKDIWNEQIRNSLEWFYSWGK</sequence>
<dbReference type="InParanoid" id="H2ASS3"/>
<evidence type="ECO:0000256" key="6">
    <source>
        <dbReference type="ARBA" id="ARBA00022792"/>
    </source>
</evidence>
<dbReference type="HOGENOM" id="CLU_164154_0_0_1"/>
<comment type="subcellular location">
    <subcellularLocation>
        <location evidence="2 12">Mitochondrion inner membrane</location>
        <topology evidence="2 12">Single-pass membrane protein</topology>
    </subcellularLocation>
</comment>
<accession>H2ASS3</accession>
<dbReference type="GO" id="GO:0044284">
    <property type="term" value="C:mitochondrial crista junction"/>
    <property type="evidence" value="ECO:0007669"/>
    <property type="project" value="InterPro"/>
</dbReference>
<evidence type="ECO:0000256" key="10">
    <source>
        <dbReference type="ARBA" id="ARBA00032159"/>
    </source>
</evidence>
<comment type="function">
    <text evidence="1 12">Component of the MICOS complex, a large protein complex of the mitochondrial inner membrane that plays crucial roles in the maintenance of crista junctions, inner membrane architecture, and formation of contact sites to the outer membrane.</text>
</comment>
<evidence type="ECO:0000313" key="13">
    <source>
        <dbReference type="EMBL" id="CCF57423.1"/>
    </source>
</evidence>
<evidence type="ECO:0000256" key="12">
    <source>
        <dbReference type="RuleBase" id="RU363010"/>
    </source>
</evidence>
<keyword evidence="14" id="KW-1185">Reference proteome</keyword>
<feature type="transmembrane region" description="Helical" evidence="12">
    <location>
        <begin position="7"/>
        <end position="25"/>
    </location>
</feature>
<name>H2ASS3_KAZAF</name>
<dbReference type="STRING" id="1071382.H2ASS3"/>
<dbReference type="FunCoup" id="H2ASS3">
    <property type="interactions" value="61"/>
</dbReference>
<dbReference type="RefSeq" id="XP_003956558.1">
    <property type="nucleotide sequence ID" value="XM_003956509.1"/>
</dbReference>
<dbReference type="OrthoDB" id="4037694at2759"/>
<comment type="subunit">
    <text evidence="12">Component of the mitochondrial contact site and cristae organizing system (MICOS) complex.</text>
</comment>
<dbReference type="InterPro" id="IPR031463">
    <property type="entry name" value="Mic12"/>
</dbReference>
<proteinExistence type="inferred from homology"/>
<keyword evidence="6 12" id="KW-0999">Mitochondrion inner membrane</keyword>
<gene>
    <name evidence="13" type="primary">KAFR0C04330</name>
    <name evidence="13" type="ORF">KAFR_0C04330</name>
</gene>
<evidence type="ECO:0000313" key="14">
    <source>
        <dbReference type="Proteomes" id="UP000005220"/>
    </source>
</evidence>
<keyword evidence="5 12" id="KW-0812">Transmembrane</keyword>
<evidence type="ECO:0000256" key="11">
    <source>
        <dbReference type="ARBA" id="ARBA00032985"/>
    </source>
</evidence>
<dbReference type="eggNOG" id="ENOG502S8MU">
    <property type="taxonomic scope" value="Eukaryota"/>
</dbReference>